<dbReference type="AlphaFoldDB" id="A0A813JQZ3"/>
<organism evidence="2 3">
    <name type="scientific">Polarella glacialis</name>
    <name type="common">Dinoflagellate</name>
    <dbReference type="NCBI Taxonomy" id="89957"/>
    <lineage>
        <taxon>Eukaryota</taxon>
        <taxon>Sar</taxon>
        <taxon>Alveolata</taxon>
        <taxon>Dinophyceae</taxon>
        <taxon>Suessiales</taxon>
        <taxon>Suessiaceae</taxon>
        <taxon>Polarella</taxon>
    </lineage>
</organism>
<feature type="compositionally biased region" description="Low complexity" evidence="1">
    <location>
        <begin position="183"/>
        <end position="192"/>
    </location>
</feature>
<dbReference type="Proteomes" id="UP000626109">
    <property type="component" value="Unassembled WGS sequence"/>
</dbReference>
<gene>
    <name evidence="2" type="ORF">PGLA2088_LOCUS22374</name>
</gene>
<feature type="region of interest" description="Disordered" evidence="1">
    <location>
        <begin position="175"/>
        <end position="210"/>
    </location>
</feature>
<name>A0A813JQZ3_POLGL</name>
<proteinExistence type="predicted"/>
<accession>A0A813JQZ3</accession>
<protein>
    <submittedName>
        <fullName evidence="2">Uncharacterized protein</fullName>
    </submittedName>
</protein>
<evidence type="ECO:0000313" key="2">
    <source>
        <dbReference type="EMBL" id="CAE8681317.1"/>
    </source>
</evidence>
<dbReference type="EMBL" id="CAJNNW010025944">
    <property type="protein sequence ID" value="CAE8681317.1"/>
    <property type="molecule type" value="Genomic_DNA"/>
</dbReference>
<reference evidence="2" key="1">
    <citation type="submission" date="2021-02" db="EMBL/GenBank/DDBJ databases">
        <authorList>
            <person name="Dougan E. K."/>
            <person name="Rhodes N."/>
            <person name="Thang M."/>
            <person name="Chan C."/>
        </authorList>
    </citation>
    <scope>NUCLEOTIDE SEQUENCE</scope>
</reference>
<evidence type="ECO:0000256" key="1">
    <source>
        <dbReference type="SAM" id="MobiDB-lite"/>
    </source>
</evidence>
<comment type="caution">
    <text evidence="2">The sequence shown here is derived from an EMBL/GenBank/DDBJ whole genome shotgun (WGS) entry which is preliminary data.</text>
</comment>
<evidence type="ECO:0000313" key="3">
    <source>
        <dbReference type="Proteomes" id="UP000626109"/>
    </source>
</evidence>
<sequence length="294" mass="32494">MSALQMYSEVGLAALADRYHVVQQASTFDDPDVFRAPRLSSSNSRYMEKSGASYVISWESVSDKILPVAMSGRHDFLTESKLFTFSQGQGLVGRMFKEHSGEDTHEILSNMMFVNPCEFLRKQHALLTGIGSILFVLRGRTLYEFGFEVALGASGASSFVLSEMTIRDAKPCRQLSLRGAPGSSSSSTSGSEASDRDPTKGSRTRSPSPVHIKPEWLCTIISEGSRTRSPSPLHIKPEWFPSIGSQGHPFCCKAPCRFESSSKRGCKDGANCTRCHLCFFSRERARDKKEVKLI</sequence>